<dbReference type="SUPFAM" id="SSF51735">
    <property type="entry name" value="NAD(P)-binding Rossmann-fold domains"/>
    <property type="match status" value="1"/>
</dbReference>
<dbReference type="STRING" id="1314781.A0A166B0S3"/>
<dbReference type="InParanoid" id="A0A166B0S3"/>
<dbReference type="Gene3D" id="3.40.50.720">
    <property type="entry name" value="NAD(P)-binding Rossmann-like Domain"/>
    <property type="match status" value="1"/>
</dbReference>
<sequence>MSPVRNTRVLFNAYAEGYPIPGKTLVVDHSETIDLETTPLQSGEVLVKTVALSADPYMRGRMSEPGKTTSGPAFELGKPLSNLIIVKVLRSENSSYKPGAYLHGVGDFAEYQVLSNLSDWQPLPETPVAPWSAYLGVLGMPAQTAYYGWKEVANPKKGETVYISTAAGAVGSFVVQLAKMEGLKVIGSAGTDEKVQWLREIGADVAFNYKTTNIEDVLKEHGPIDIYWDNAGGKTLDAALANMNTFGRVIKIGSISSYNSKPDPIYNTETILWKRITIRGIIVVDHHVQYLEEFFKIFSPKVAKGEIKYVEHVVKSLEDAPQLFLDQHTGKNTGKAVIVLE</sequence>
<evidence type="ECO:0000313" key="3">
    <source>
        <dbReference type="EMBL" id="KZV96889.1"/>
    </source>
</evidence>
<dbReference type="InterPro" id="IPR011032">
    <property type="entry name" value="GroES-like_sf"/>
</dbReference>
<organism evidence="3 4">
    <name type="scientific">Exidia glandulosa HHB12029</name>
    <dbReference type="NCBI Taxonomy" id="1314781"/>
    <lineage>
        <taxon>Eukaryota</taxon>
        <taxon>Fungi</taxon>
        <taxon>Dikarya</taxon>
        <taxon>Basidiomycota</taxon>
        <taxon>Agaricomycotina</taxon>
        <taxon>Agaricomycetes</taxon>
        <taxon>Auriculariales</taxon>
        <taxon>Exidiaceae</taxon>
        <taxon>Exidia</taxon>
    </lineage>
</organism>
<protein>
    <submittedName>
        <fullName evidence="3">Alcohol dehydrogenase</fullName>
    </submittedName>
</protein>
<dbReference type="PANTHER" id="PTHR43205">
    <property type="entry name" value="PROSTAGLANDIN REDUCTASE"/>
    <property type="match status" value="1"/>
</dbReference>
<gene>
    <name evidence="3" type="ORF">EXIGLDRAFT_642758</name>
</gene>
<dbReference type="Pfam" id="PF00107">
    <property type="entry name" value="ADH_zinc_N"/>
    <property type="match status" value="1"/>
</dbReference>
<dbReference type="Gene3D" id="3.90.180.10">
    <property type="entry name" value="Medium-chain alcohol dehydrogenases, catalytic domain"/>
    <property type="match status" value="1"/>
</dbReference>
<dbReference type="SUPFAM" id="SSF50129">
    <property type="entry name" value="GroES-like"/>
    <property type="match status" value="1"/>
</dbReference>
<dbReference type="Pfam" id="PF16884">
    <property type="entry name" value="ADH_N_2"/>
    <property type="match status" value="1"/>
</dbReference>
<keyword evidence="4" id="KW-1185">Reference proteome</keyword>
<dbReference type="InterPro" id="IPR041694">
    <property type="entry name" value="ADH_N_2"/>
</dbReference>
<dbReference type="FunCoup" id="A0A166B0S3">
    <property type="interactions" value="81"/>
</dbReference>
<evidence type="ECO:0000313" key="4">
    <source>
        <dbReference type="Proteomes" id="UP000077266"/>
    </source>
</evidence>
<dbReference type="InterPro" id="IPR013149">
    <property type="entry name" value="ADH-like_C"/>
</dbReference>
<name>A0A166B0S3_EXIGL</name>
<evidence type="ECO:0000256" key="1">
    <source>
        <dbReference type="ARBA" id="ARBA00023002"/>
    </source>
</evidence>
<reference evidence="3 4" key="1">
    <citation type="journal article" date="2016" name="Mol. Biol. Evol.">
        <title>Comparative Genomics of Early-Diverging Mushroom-Forming Fungi Provides Insights into the Origins of Lignocellulose Decay Capabilities.</title>
        <authorList>
            <person name="Nagy L.G."/>
            <person name="Riley R."/>
            <person name="Tritt A."/>
            <person name="Adam C."/>
            <person name="Daum C."/>
            <person name="Floudas D."/>
            <person name="Sun H."/>
            <person name="Yadav J.S."/>
            <person name="Pangilinan J."/>
            <person name="Larsson K.H."/>
            <person name="Matsuura K."/>
            <person name="Barry K."/>
            <person name="Labutti K."/>
            <person name="Kuo R."/>
            <person name="Ohm R.A."/>
            <person name="Bhattacharya S.S."/>
            <person name="Shirouzu T."/>
            <person name="Yoshinaga Y."/>
            <person name="Martin F.M."/>
            <person name="Grigoriev I.V."/>
            <person name="Hibbett D.S."/>
        </authorList>
    </citation>
    <scope>NUCLEOTIDE SEQUENCE [LARGE SCALE GENOMIC DNA]</scope>
    <source>
        <strain evidence="3 4">HHB12029</strain>
    </source>
</reference>
<dbReference type="InterPro" id="IPR020843">
    <property type="entry name" value="ER"/>
</dbReference>
<dbReference type="SMART" id="SM00829">
    <property type="entry name" value="PKS_ER"/>
    <property type="match status" value="1"/>
</dbReference>
<dbReference type="PANTHER" id="PTHR43205:SF7">
    <property type="entry name" value="PROSTAGLANDIN REDUCTASE 1"/>
    <property type="match status" value="1"/>
</dbReference>
<dbReference type="OrthoDB" id="809632at2759"/>
<dbReference type="AlphaFoldDB" id="A0A166B0S3"/>
<dbReference type="Proteomes" id="UP000077266">
    <property type="component" value="Unassembled WGS sequence"/>
</dbReference>
<proteinExistence type="predicted"/>
<accession>A0A166B0S3</accession>
<evidence type="ECO:0000259" key="2">
    <source>
        <dbReference type="SMART" id="SM00829"/>
    </source>
</evidence>
<dbReference type="InterPro" id="IPR036291">
    <property type="entry name" value="NAD(P)-bd_dom_sf"/>
</dbReference>
<keyword evidence="1" id="KW-0560">Oxidoreductase</keyword>
<dbReference type="GO" id="GO:0016628">
    <property type="term" value="F:oxidoreductase activity, acting on the CH-CH group of donors, NAD or NADP as acceptor"/>
    <property type="evidence" value="ECO:0007669"/>
    <property type="project" value="InterPro"/>
</dbReference>
<dbReference type="EMBL" id="KV425937">
    <property type="protein sequence ID" value="KZV96889.1"/>
    <property type="molecule type" value="Genomic_DNA"/>
</dbReference>
<feature type="domain" description="Enoyl reductase (ER)" evidence="2">
    <location>
        <begin position="22"/>
        <end position="338"/>
    </location>
</feature>
<dbReference type="FunFam" id="3.40.50.720:FF:000121">
    <property type="entry name" value="Prostaglandin reductase 2"/>
    <property type="match status" value="1"/>
</dbReference>
<dbReference type="CDD" id="cd05288">
    <property type="entry name" value="PGDH"/>
    <property type="match status" value="1"/>
</dbReference>
<dbReference type="InterPro" id="IPR045010">
    <property type="entry name" value="MDR_fam"/>
</dbReference>